<dbReference type="Proteomes" id="UP000280726">
    <property type="component" value="Unassembled WGS sequence"/>
</dbReference>
<dbReference type="InterPro" id="IPR020846">
    <property type="entry name" value="MFS_dom"/>
</dbReference>
<dbReference type="PANTHER" id="PTHR23511">
    <property type="entry name" value="SYNAPTIC VESICLE GLYCOPROTEIN 2"/>
    <property type="match status" value="1"/>
</dbReference>
<evidence type="ECO:0000256" key="5">
    <source>
        <dbReference type="ARBA" id="ARBA00023136"/>
    </source>
</evidence>
<organism evidence="9 10">
    <name type="scientific">Georgenia muralis</name>
    <dbReference type="NCBI Taxonomy" id="154117"/>
    <lineage>
        <taxon>Bacteria</taxon>
        <taxon>Bacillati</taxon>
        <taxon>Actinomycetota</taxon>
        <taxon>Actinomycetes</taxon>
        <taxon>Micrococcales</taxon>
        <taxon>Bogoriellaceae</taxon>
        <taxon>Georgenia</taxon>
    </lineage>
</organism>
<dbReference type="OrthoDB" id="9787026at2"/>
<dbReference type="EMBL" id="RKRA01000001">
    <property type="protein sequence ID" value="RPF28795.1"/>
    <property type="molecule type" value="Genomic_DNA"/>
</dbReference>
<evidence type="ECO:0000313" key="10">
    <source>
        <dbReference type="Proteomes" id="UP000280726"/>
    </source>
</evidence>
<evidence type="ECO:0000256" key="7">
    <source>
        <dbReference type="SAM" id="Phobius"/>
    </source>
</evidence>
<feature type="transmembrane region" description="Helical" evidence="7">
    <location>
        <begin position="124"/>
        <end position="145"/>
    </location>
</feature>
<feature type="transmembrane region" description="Helical" evidence="7">
    <location>
        <begin position="358"/>
        <end position="377"/>
    </location>
</feature>
<dbReference type="PROSITE" id="PS00216">
    <property type="entry name" value="SUGAR_TRANSPORT_1"/>
    <property type="match status" value="2"/>
</dbReference>
<dbReference type="InterPro" id="IPR005828">
    <property type="entry name" value="MFS_sugar_transport-like"/>
</dbReference>
<feature type="transmembrane region" description="Helical" evidence="7">
    <location>
        <begin position="70"/>
        <end position="91"/>
    </location>
</feature>
<dbReference type="GO" id="GO:0005886">
    <property type="term" value="C:plasma membrane"/>
    <property type="evidence" value="ECO:0007669"/>
    <property type="project" value="UniProtKB-SubCell"/>
</dbReference>
<evidence type="ECO:0000313" key="9">
    <source>
        <dbReference type="EMBL" id="RPF28795.1"/>
    </source>
</evidence>
<feature type="transmembrane region" description="Helical" evidence="7">
    <location>
        <begin position="332"/>
        <end position="351"/>
    </location>
</feature>
<dbReference type="Pfam" id="PF00083">
    <property type="entry name" value="Sugar_tr"/>
    <property type="match status" value="1"/>
</dbReference>
<feature type="domain" description="Major facilitator superfamily (MFS) profile" evidence="8">
    <location>
        <begin position="33"/>
        <end position="471"/>
    </location>
</feature>
<dbReference type="PANTHER" id="PTHR23511:SF34">
    <property type="entry name" value="SYNAPTIC VESICLE GLYCOPROTEIN 2"/>
    <property type="match status" value="1"/>
</dbReference>
<keyword evidence="5 7" id="KW-0472">Membrane</keyword>
<accession>A0A3N5A5Y7</accession>
<evidence type="ECO:0000256" key="1">
    <source>
        <dbReference type="ARBA" id="ARBA00004651"/>
    </source>
</evidence>
<protein>
    <submittedName>
        <fullName evidence="9">Putative MFS transporter</fullName>
    </submittedName>
</protein>
<evidence type="ECO:0000256" key="3">
    <source>
        <dbReference type="ARBA" id="ARBA00022692"/>
    </source>
</evidence>
<comment type="subcellular location">
    <subcellularLocation>
        <location evidence="1">Cell membrane</location>
        <topology evidence="1">Multi-pass membrane protein</topology>
    </subcellularLocation>
</comment>
<proteinExistence type="predicted"/>
<dbReference type="InterPro" id="IPR036259">
    <property type="entry name" value="MFS_trans_sf"/>
</dbReference>
<feature type="transmembrane region" description="Helical" evidence="7">
    <location>
        <begin position="290"/>
        <end position="312"/>
    </location>
</feature>
<dbReference type="RefSeq" id="WP_123919270.1">
    <property type="nucleotide sequence ID" value="NZ_RKRA01000001.1"/>
</dbReference>
<keyword evidence="4 7" id="KW-1133">Transmembrane helix</keyword>
<dbReference type="AlphaFoldDB" id="A0A3N5A5Y7"/>
<feature type="transmembrane region" description="Helical" evidence="7">
    <location>
        <begin position="417"/>
        <end position="439"/>
    </location>
</feature>
<feature type="transmembrane region" description="Helical" evidence="7">
    <location>
        <begin position="33"/>
        <end position="58"/>
    </location>
</feature>
<dbReference type="PROSITE" id="PS00217">
    <property type="entry name" value="SUGAR_TRANSPORT_2"/>
    <property type="match status" value="1"/>
</dbReference>
<evidence type="ECO:0000256" key="4">
    <source>
        <dbReference type="ARBA" id="ARBA00022989"/>
    </source>
</evidence>
<dbReference type="PROSITE" id="PS50850">
    <property type="entry name" value="MFS"/>
    <property type="match status" value="1"/>
</dbReference>
<feature type="transmembrane region" description="Helical" evidence="7">
    <location>
        <begin position="98"/>
        <end position="118"/>
    </location>
</feature>
<feature type="region of interest" description="Disordered" evidence="6">
    <location>
        <begin position="249"/>
        <end position="275"/>
    </location>
</feature>
<feature type="transmembrane region" description="Helical" evidence="7">
    <location>
        <begin position="383"/>
        <end position="405"/>
    </location>
</feature>
<keyword evidence="2" id="KW-0813">Transport</keyword>
<name>A0A3N5A5Y7_9MICO</name>
<dbReference type="GO" id="GO:0022857">
    <property type="term" value="F:transmembrane transporter activity"/>
    <property type="evidence" value="ECO:0007669"/>
    <property type="project" value="InterPro"/>
</dbReference>
<keyword evidence="3 7" id="KW-0812">Transmembrane</keyword>
<dbReference type="SUPFAM" id="SSF103473">
    <property type="entry name" value="MFS general substrate transporter"/>
    <property type="match status" value="1"/>
</dbReference>
<dbReference type="InterPro" id="IPR005829">
    <property type="entry name" value="Sugar_transporter_CS"/>
</dbReference>
<evidence type="ECO:0000256" key="2">
    <source>
        <dbReference type="ARBA" id="ARBA00022448"/>
    </source>
</evidence>
<evidence type="ECO:0000256" key="6">
    <source>
        <dbReference type="SAM" id="MobiDB-lite"/>
    </source>
</evidence>
<gene>
    <name evidence="9" type="ORF">EDD32_3341</name>
</gene>
<keyword evidence="10" id="KW-1185">Reference proteome</keyword>
<feature type="transmembrane region" description="Helical" evidence="7">
    <location>
        <begin position="445"/>
        <end position="466"/>
    </location>
</feature>
<sequence>MDEAAATTARDTGGLSRSQRLDRLPFTTEHRRLLVGSGIGWALDAMDVGLISFVMAALSVQWGLNPTQLSLVGSIGFVGMALGASLGGLLADRVGRRNVFALTLLVYGLATGASALVTSLAALLALRLVVGLGLGSELPVASTLVSEYAPARIRGRLVVILEAFWAVGWLAAALIGYFVVSASDDGWRWALALGAVPALYALYVRRAIPESVRFLESRGRVAEAEDAVRRFEGARPVFPQSATAATAGAGPVGAPASTGPAGAAGAPASTGPAAGGPVGARLRTLWARPLRVRTAGLWIVWFFLNFAYYGAFTWLPTLLVASGLGMVRSFEYTVVITAAQLPGYALAAYLIEAWGRRPTLAAFLTGAAGASFLFATATTPAGVVAAGCLMSFFALGAWGSLYAVTPEMYPTAVRGTGAGWAAGFGRIASILAPLSVPFLDRSGGIWLIFTVFAAAFLLAAGGSLLLKEKRGLTLED</sequence>
<dbReference type="CDD" id="cd17316">
    <property type="entry name" value="MFS_SV2_like"/>
    <property type="match status" value="1"/>
</dbReference>
<feature type="compositionally biased region" description="Low complexity" evidence="6">
    <location>
        <begin position="249"/>
        <end position="272"/>
    </location>
</feature>
<evidence type="ECO:0000259" key="8">
    <source>
        <dbReference type="PROSITE" id="PS50850"/>
    </source>
</evidence>
<feature type="transmembrane region" description="Helical" evidence="7">
    <location>
        <begin position="157"/>
        <end position="180"/>
    </location>
</feature>
<comment type="caution">
    <text evidence="9">The sequence shown here is derived from an EMBL/GenBank/DDBJ whole genome shotgun (WGS) entry which is preliminary data.</text>
</comment>
<reference evidence="9 10" key="1">
    <citation type="submission" date="2018-11" db="EMBL/GenBank/DDBJ databases">
        <title>Sequencing the genomes of 1000 actinobacteria strains.</title>
        <authorList>
            <person name="Klenk H.-P."/>
        </authorList>
    </citation>
    <scope>NUCLEOTIDE SEQUENCE [LARGE SCALE GENOMIC DNA]</scope>
    <source>
        <strain evidence="9 10">DSM 14418</strain>
    </source>
</reference>
<feature type="transmembrane region" description="Helical" evidence="7">
    <location>
        <begin position="186"/>
        <end position="204"/>
    </location>
</feature>
<dbReference type="Gene3D" id="1.20.1250.20">
    <property type="entry name" value="MFS general substrate transporter like domains"/>
    <property type="match status" value="2"/>
</dbReference>